<keyword evidence="4" id="KW-0560">Oxidoreductase</keyword>
<feature type="binding site" evidence="5">
    <location>
        <position position="201"/>
    </location>
    <ligand>
        <name>FMN</name>
        <dbReference type="ChEBI" id="CHEBI:58210"/>
    </ligand>
</feature>
<name>A0A652YSV4_NOCGL</name>
<accession>A0A652YSV4</accession>
<dbReference type="InterPro" id="IPR012349">
    <property type="entry name" value="Split_barrel_FMN-bd"/>
</dbReference>
<evidence type="ECO:0000256" key="1">
    <source>
        <dbReference type="ARBA" id="ARBA00007301"/>
    </source>
</evidence>
<feature type="binding site" evidence="5">
    <location>
        <position position="111"/>
    </location>
    <ligand>
        <name>FMN</name>
        <dbReference type="ChEBI" id="CHEBI:58210"/>
    </ligand>
</feature>
<feature type="binding site" evidence="5">
    <location>
        <position position="89"/>
    </location>
    <ligand>
        <name>FMN</name>
        <dbReference type="ChEBI" id="CHEBI:58210"/>
    </ligand>
</feature>
<dbReference type="AlphaFoldDB" id="A0A652YSV4"/>
<evidence type="ECO:0000259" key="6">
    <source>
        <dbReference type="Pfam" id="PF01243"/>
    </source>
</evidence>
<dbReference type="EMBL" id="VNIQ01000002">
    <property type="protein sequence ID" value="TYQ06185.1"/>
    <property type="molecule type" value="Genomic_DNA"/>
</dbReference>
<dbReference type="GO" id="GO:0004733">
    <property type="term" value="F:pyridoxamine phosphate oxidase activity"/>
    <property type="evidence" value="ECO:0007669"/>
    <property type="project" value="InterPro"/>
</dbReference>
<dbReference type="Pfam" id="PF01243">
    <property type="entry name" value="PNPOx_N"/>
    <property type="match status" value="1"/>
</dbReference>
<dbReference type="SUPFAM" id="SSF50475">
    <property type="entry name" value="FMN-binding split barrel"/>
    <property type="match status" value="1"/>
</dbReference>
<feature type="domain" description="Pyridoxine 5'-phosphate oxidase dimerisation C-terminal" evidence="7">
    <location>
        <begin position="178"/>
        <end position="219"/>
    </location>
</feature>
<dbReference type="GO" id="GO:0008615">
    <property type="term" value="P:pyridoxine biosynthetic process"/>
    <property type="evidence" value="ECO:0007669"/>
    <property type="project" value="InterPro"/>
</dbReference>
<comment type="cofactor">
    <cofactor evidence="5">
        <name>FMN</name>
        <dbReference type="ChEBI" id="CHEBI:58210"/>
    </cofactor>
    <text evidence="5">Binds 1 FMN per subunit.</text>
</comment>
<sequence>MTGEDIRSWIRGLPALTGTPPQAPSTFPDRPNDLFVDWLREAVAAGVREPHVCALSTVDESGVPDTRYLILKDVTDAGFWFSGSSVSMKGIELQANPHASLAFYWREQGRQIRIRGSVETETGPVRDADFVERSVTARAVAAASRTSQVLTDPDEYNRVVEEAVARIDKDPGYVCENWRAWCLVPETVEFWQADQGRRHQRWQYRRTENGDYLREVLWP</sequence>
<protein>
    <submittedName>
        <fullName evidence="8">Pyridoxamine 5'-phosphate oxidase</fullName>
    </submittedName>
</protein>
<feature type="binding site" evidence="5">
    <location>
        <begin position="67"/>
        <end position="72"/>
    </location>
    <ligand>
        <name>FMN</name>
        <dbReference type="ChEBI" id="CHEBI:58210"/>
    </ligand>
</feature>
<dbReference type="InterPro" id="IPR019576">
    <property type="entry name" value="Pyridoxamine_oxidase_dimer_C"/>
</dbReference>
<dbReference type="Gene3D" id="2.30.110.10">
    <property type="entry name" value="Electron Transport, Fmn-binding Protein, Chain A"/>
    <property type="match status" value="1"/>
</dbReference>
<keyword evidence="2" id="KW-0285">Flavoprotein</keyword>
<dbReference type="GO" id="GO:0010181">
    <property type="term" value="F:FMN binding"/>
    <property type="evidence" value="ECO:0007669"/>
    <property type="project" value="InterPro"/>
</dbReference>
<dbReference type="PANTHER" id="PTHR10851:SF0">
    <property type="entry name" value="PYRIDOXINE-5'-PHOSPHATE OXIDASE"/>
    <property type="match status" value="1"/>
</dbReference>
<evidence type="ECO:0000256" key="2">
    <source>
        <dbReference type="ARBA" id="ARBA00022630"/>
    </source>
</evidence>
<feature type="binding site" evidence="5">
    <location>
        <position position="191"/>
    </location>
    <ligand>
        <name>FMN</name>
        <dbReference type="ChEBI" id="CHEBI:58210"/>
    </ligand>
</feature>
<dbReference type="PANTHER" id="PTHR10851">
    <property type="entry name" value="PYRIDOXINE-5-PHOSPHATE OXIDASE"/>
    <property type="match status" value="1"/>
</dbReference>
<gene>
    <name evidence="8" type="ORF">FNL38_102318</name>
</gene>
<dbReference type="Pfam" id="PF10590">
    <property type="entry name" value="PNP_phzG_C"/>
    <property type="match status" value="1"/>
</dbReference>
<dbReference type="InterPro" id="IPR000659">
    <property type="entry name" value="Pyridox_Oxase"/>
</dbReference>
<comment type="similarity">
    <text evidence="1">Belongs to the pyridoxamine 5'-phosphate oxidase family.</text>
</comment>
<reference evidence="8" key="1">
    <citation type="submission" date="2019-07" db="EMBL/GenBank/DDBJ databases">
        <title>Genomic Encyclopedia of Type Strains, Phase IV (KMG-IV): sequencing the most valuable type-strain genomes for metagenomic binning, comparative biology and taxonomic classification.</title>
        <authorList>
            <person name="Goeker M."/>
        </authorList>
    </citation>
    <scope>NUCLEOTIDE SEQUENCE</scope>
    <source>
        <strain evidence="8">DSM 44596</strain>
    </source>
</reference>
<evidence type="ECO:0000313" key="8">
    <source>
        <dbReference type="EMBL" id="TYQ06185.1"/>
    </source>
</evidence>
<evidence type="ECO:0000256" key="5">
    <source>
        <dbReference type="PIRSR" id="PIRSR000190-2"/>
    </source>
</evidence>
<feature type="domain" description="Pyridoxamine 5'-phosphate oxidase N-terminal" evidence="6">
    <location>
        <begin position="39"/>
        <end position="155"/>
    </location>
</feature>
<keyword evidence="3 5" id="KW-0288">FMN</keyword>
<proteinExistence type="inferred from homology"/>
<comment type="caution">
    <text evidence="8">The sequence shown here is derived from an EMBL/GenBank/DDBJ whole genome shotgun (WGS) entry which is preliminary data.</text>
</comment>
<evidence type="ECO:0000256" key="3">
    <source>
        <dbReference type="ARBA" id="ARBA00022643"/>
    </source>
</evidence>
<dbReference type="PIRSF" id="PIRSF000190">
    <property type="entry name" value="Pyd_amn-ph_oxd"/>
    <property type="match status" value="1"/>
</dbReference>
<dbReference type="InterPro" id="IPR011576">
    <property type="entry name" value="Pyridox_Oxase_N"/>
</dbReference>
<organism evidence="8">
    <name type="scientific">Nocardia globerula</name>
    <dbReference type="NCBI Taxonomy" id="1818"/>
    <lineage>
        <taxon>Bacteria</taxon>
        <taxon>Bacillati</taxon>
        <taxon>Actinomycetota</taxon>
        <taxon>Actinomycetes</taxon>
        <taxon>Mycobacteriales</taxon>
        <taxon>Nocardiaceae</taxon>
        <taxon>Nocardia</taxon>
    </lineage>
</organism>
<dbReference type="NCBIfam" id="NF004231">
    <property type="entry name" value="PRK05679.1"/>
    <property type="match status" value="1"/>
</dbReference>
<evidence type="ECO:0000256" key="4">
    <source>
        <dbReference type="ARBA" id="ARBA00023002"/>
    </source>
</evidence>
<evidence type="ECO:0000259" key="7">
    <source>
        <dbReference type="Pfam" id="PF10590"/>
    </source>
</evidence>